<accession>A0A1X3FSQ6</accession>
<reference evidence="1 2" key="1">
    <citation type="submission" date="2017-03" db="EMBL/GenBank/DDBJ databases">
        <title>Whole genome sequences of fourteen strains of Bradyrhizobium canariense and one strain of Bradyrhizobium japonicum isolated from Lupinus (Papilionoideae: Genisteae) species in Algeria.</title>
        <authorList>
            <person name="Crovadore J."/>
            <person name="Chekireb D."/>
            <person name="Brachmann A."/>
            <person name="Chablais R."/>
            <person name="Cochard B."/>
            <person name="Lefort F."/>
        </authorList>
    </citation>
    <scope>NUCLEOTIDE SEQUENCE [LARGE SCALE GENOMIC DNA]</scope>
    <source>
        <strain evidence="1 2">UBMA195</strain>
    </source>
</reference>
<organism evidence="1 2">
    <name type="scientific">Bradyrhizobium canariense</name>
    <dbReference type="NCBI Taxonomy" id="255045"/>
    <lineage>
        <taxon>Bacteria</taxon>
        <taxon>Pseudomonadati</taxon>
        <taxon>Pseudomonadota</taxon>
        <taxon>Alphaproteobacteria</taxon>
        <taxon>Hyphomicrobiales</taxon>
        <taxon>Nitrobacteraceae</taxon>
        <taxon>Bradyrhizobium</taxon>
    </lineage>
</organism>
<proteinExistence type="predicted"/>
<sequence length="117" mass="12564">MPEPSIRPSASTGLQVDASVEDAGHGKMEVAGRRGRLIHGWSANLVQMLLGLSQQLLLFPAFLHFWFGKTSPAWLAIYAAGSLVACPKMPACRCAINRLLGFRSCGCERAARAPAAR</sequence>
<gene>
    <name evidence="1" type="ORF">BSZ18_21660</name>
</gene>
<name>A0A1X3FSQ6_9BRAD</name>
<dbReference type="AlphaFoldDB" id="A0A1X3FSQ6"/>
<protein>
    <submittedName>
        <fullName evidence="1">Uncharacterized protein</fullName>
    </submittedName>
</protein>
<dbReference type="OrthoDB" id="8184704at2"/>
<evidence type="ECO:0000313" key="1">
    <source>
        <dbReference type="EMBL" id="OSJ06706.1"/>
    </source>
</evidence>
<dbReference type="RefSeq" id="WP_085360028.1">
    <property type="nucleotide sequence ID" value="NZ_NAFD01000181.1"/>
</dbReference>
<comment type="caution">
    <text evidence="1">The sequence shown here is derived from an EMBL/GenBank/DDBJ whole genome shotgun (WGS) entry which is preliminary data.</text>
</comment>
<dbReference type="EMBL" id="NAFI01000178">
    <property type="protein sequence ID" value="OSJ06706.1"/>
    <property type="molecule type" value="Genomic_DNA"/>
</dbReference>
<evidence type="ECO:0000313" key="2">
    <source>
        <dbReference type="Proteomes" id="UP000193553"/>
    </source>
</evidence>
<dbReference type="Proteomes" id="UP000193553">
    <property type="component" value="Unassembled WGS sequence"/>
</dbReference>